<gene>
    <name evidence="6" type="primary">azoR</name>
    <name evidence="8" type="ORF">SAMN04487935_2183</name>
</gene>
<accession>A0A1G8Y4E6</accession>
<dbReference type="HAMAP" id="MF_01216">
    <property type="entry name" value="Azoreductase_type1"/>
    <property type="match status" value="1"/>
</dbReference>
<evidence type="ECO:0000256" key="3">
    <source>
        <dbReference type="ARBA" id="ARBA00023002"/>
    </source>
</evidence>
<comment type="function">
    <text evidence="6">Also exhibits azoreductase activity. Catalyzes the reductive cleavage of the azo bond in aromatic azo compounds to the corresponding amines.</text>
</comment>
<comment type="caution">
    <text evidence="6">Lacks conserved residue(s) required for the propagation of feature annotation.</text>
</comment>
<sequence length="203" mass="22284">MSPKRILQINSSMMGDQSYSKKLGNAIVTKIMEKYPNSTTEQLDLVEMHMPHLTPETLQAMFTPAEHQTDEARALLGLSDKLVKQLFESDILVIGAPLINRTIHTSLKTWIDHITRRGVTFGYGTDGLPMGLVSGKKVYVAMSSGGVYTDAQGEANDFVAPYLRNFLGFLGMADVTVFRAEGVHVPVLQDTALQNGINSIVID</sequence>
<comment type="similarity">
    <text evidence="6">Belongs to the azoreductase type 1 family.</text>
</comment>
<dbReference type="Proteomes" id="UP000199580">
    <property type="component" value="Unassembled WGS sequence"/>
</dbReference>
<comment type="subunit">
    <text evidence="6">Homodimer.</text>
</comment>
<dbReference type="OrthoDB" id="9805013at2"/>
<reference evidence="8 9" key="1">
    <citation type="submission" date="2016-10" db="EMBL/GenBank/DDBJ databases">
        <authorList>
            <person name="de Groot N.N."/>
        </authorList>
    </citation>
    <scope>NUCLEOTIDE SEQUENCE [LARGE SCALE GENOMIC DNA]</scope>
    <source>
        <strain evidence="8 9">CGMCC 1.10076</strain>
    </source>
</reference>
<feature type="binding site" evidence="6">
    <location>
        <position position="12"/>
    </location>
    <ligand>
        <name>FMN</name>
        <dbReference type="ChEBI" id="CHEBI:58210"/>
    </ligand>
</feature>
<protein>
    <recommendedName>
        <fullName evidence="6">FMN dependent NADH:quinone oxidoreductase</fullName>
        <ecNumber evidence="6">1.6.5.-</ecNumber>
    </recommendedName>
    <alternativeName>
        <fullName evidence="6">Azo-dye reductase</fullName>
    </alternativeName>
    <alternativeName>
        <fullName evidence="6">FMN-dependent NADH-azo compound oxidoreductase</fullName>
    </alternativeName>
    <alternativeName>
        <fullName evidence="6">FMN-dependent NADH-azoreductase</fullName>
        <ecNumber evidence="6">1.7.1.17</ecNumber>
    </alternativeName>
</protein>
<keyword evidence="2 6" id="KW-0288">FMN</keyword>
<dbReference type="Pfam" id="PF02525">
    <property type="entry name" value="Flavodoxin_2"/>
    <property type="match status" value="1"/>
</dbReference>
<comment type="function">
    <text evidence="6">Quinone reductase that provides resistance to thiol-specific stress caused by electrophilic quinones.</text>
</comment>
<evidence type="ECO:0000256" key="4">
    <source>
        <dbReference type="ARBA" id="ARBA00023027"/>
    </source>
</evidence>
<dbReference type="GO" id="GO:0016655">
    <property type="term" value="F:oxidoreductase activity, acting on NAD(P)H, quinone or similar compound as acceptor"/>
    <property type="evidence" value="ECO:0007669"/>
    <property type="project" value="InterPro"/>
</dbReference>
<evidence type="ECO:0000256" key="5">
    <source>
        <dbReference type="ARBA" id="ARBA00048542"/>
    </source>
</evidence>
<keyword evidence="1 6" id="KW-0285">Flavoprotein</keyword>
<proteinExistence type="inferred from homology"/>
<dbReference type="PANTHER" id="PTHR43741:SF4">
    <property type="entry name" value="FMN-DEPENDENT NADH:QUINONE OXIDOREDUCTASE"/>
    <property type="match status" value="1"/>
</dbReference>
<dbReference type="InterPro" id="IPR029039">
    <property type="entry name" value="Flavoprotein-like_sf"/>
</dbReference>
<dbReference type="SUPFAM" id="SSF52218">
    <property type="entry name" value="Flavoproteins"/>
    <property type="match status" value="1"/>
</dbReference>
<dbReference type="GO" id="GO:0009055">
    <property type="term" value="F:electron transfer activity"/>
    <property type="evidence" value="ECO:0007669"/>
    <property type="project" value="UniProtKB-UniRule"/>
</dbReference>
<evidence type="ECO:0000256" key="2">
    <source>
        <dbReference type="ARBA" id="ARBA00022643"/>
    </source>
</evidence>
<comment type="catalytic activity">
    <reaction evidence="5">
        <text>N,N-dimethyl-1,4-phenylenediamine + anthranilate + 2 NAD(+) = 2-(4-dimethylaminophenyl)diazenylbenzoate + 2 NADH + 2 H(+)</text>
        <dbReference type="Rhea" id="RHEA:55872"/>
        <dbReference type="ChEBI" id="CHEBI:15378"/>
        <dbReference type="ChEBI" id="CHEBI:15783"/>
        <dbReference type="ChEBI" id="CHEBI:16567"/>
        <dbReference type="ChEBI" id="CHEBI:57540"/>
        <dbReference type="ChEBI" id="CHEBI:57945"/>
        <dbReference type="ChEBI" id="CHEBI:71579"/>
        <dbReference type="EC" id="1.7.1.17"/>
    </reaction>
    <physiologicalReaction direction="right-to-left" evidence="5">
        <dbReference type="Rhea" id="RHEA:55874"/>
    </physiologicalReaction>
</comment>
<dbReference type="EMBL" id="FNEZ01000003">
    <property type="protein sequence ID" value="SDJ97547.1"/>
    <property type="molecule type" value="Genomic_DNA"/>
</dbReference>
<dbReference type="RefSeq" id="WP_091395158.1">
    <property type="nucleotide sequence ID" value="NZ_BKAI01000024.1"/>
</dbReference>
<comment type="catalytic activity">
    <reaction evidence="6">
        <text>2 a quinone + NADH + H(+) = 2 a 1,4-benzosemiquinone + NAD(+)</text>
        <dbReference type="Rhea" id="RHEA:65952"/>
        <dbReference type="ChEBI" id="CHEBI:15378"/>
        <dbReference type="ChEBI" id="CHEBI:57540"/>
        <dbReference type="ChEBI" id="CHEBI:57945"/>
        <dbReference type="ChEBI" id="CHEBI:132124"/>
        <dbReference type="ChEBI" id="CHEBI:134225"/>
    </reaction>
</comment>
<dbReference type="EC" id="1.7.1.17" evidence="6"/>
<dbReference type="GO" id="GO:0016652">
    <property type="term" value="F:oxidoreductase activity, acting on NAD(P)H as acceptor"/>
    <property type="evidence" value="ECO:0007669"/>
    <property type="project" value="UniProtKB-UniRule"/>
</dbReference>
<dbReference type="InterPro" id="IPR050104">
    <property type="entry name" value="FMN-dep_NADH:Q_OxRdtase_AzoR1"/>
</dbReference>
<feature type="binding site" evidence="6">
    <location>
        <begin position="18"/>
        <end position="20"/>
    </location>
    <ligand>
        <name>FMN</name>
        <dbReference type="ChEBI" id="CHEBI:58210"/>
    </ligand>
</feature>
<keyword evidence="3 6" id="KW-0560">Oxidoreductase</keyword>
<dbReference type="EC" id="1.6.5.-" evidence="6"/>
<keyword evidence="4 6" id="KW-0520">NAD</keyword>
<evidence type="ECO:0000313" key="8">
    <source>
        <dbReference type="EMBL" id="SDJ97547.1"/>
    </source>
</evidence>
<evidence type="ECO:0000313" key="9">
    <source>
        <dbReference type="Proteomes" id="UP000199580"/>
    </source>
</evidence>
<evidence type="ECO:0000256" key="1">
    <source>
        <dbReference type="ARBA" id="ARBA00022630"/>
    </source>
</evidence>
<evidence type="ECO:0000256" key="6">
    <source>
        <dbReference type="HAMAP-Rule" id="MF_01216"/>
    </source>
</evidence>
<organism evidence="8 9">
    <name type="scientific">Flavobacterium noncentrifugens</name>
    <dbReference type="NCBI Taxonomy" id="1128970"/>
    <lineage>
        <taxon>Bacteria</taxon>
        <taxon>Pseudomonadati</taxon>
        <taxon>Bacteroidota</taxon>
        <taxon>Flavobacteriia</taxon>
        <taxon>Flavobacteriales</taxon>
        <taxon>Flavobacteriaceae</taxon>
        <taxon>Flavobacterium</taxon>
    </lineage>
</organism>
<dbReference type="AlphaFoldDB" id="A0A1G8Y4E6"/>
<dbReference type="Gene3D" id="3.40.50.360">
    <property type="match status" value="1"/>
</dbReference>
<dbReference type="GO" id="GO:0010181">
    <property type="term" value="F:FMN binding"/>
    <property type="evidence" value="ECO:0007669"/>
    <property type="project" value="UniProtKB-UniRule"/>
</dbReference>
<feature type="binding site" evidence="6">
    <location>
        <begin position="143"/>
        <end position="146"/>
    </location>
    <ligand>
        <name>FMN</name>
        <dbReference type="ChEBI" id="CHEBI:58210"/>
    </ligand>
</feature>
<dbReference type="InterPro" id="IPR023048">
    <property type="entry name" value="NADH:quinone_OxRdtase_FMN_depd"/>
</dbReference>
<name>A0A1G8Y4E6_9FLAO</name>
<dbReference type="PANTHER" id="PTHR43741">
    <property type="entry name" value="FMN-DEPENDENT NADH-AZOREDUCTASE 1"/>
    <property type="match status" value="1"/>
</dbReference>
<dbReference type="InterPro" id="IPR003680">
    <property type="entry name" value="Flavodoxin_fold"/>
</dbReference>
<feature type="domain" description="Flavodoxin-like fold" evidence="7">
    <location>
        <begin position="4"/>
        <end position="195"/>
    </location>
</feature>
<evidence type="ECO:0000259" key="7">
    <source>
        <dbReference type="Pfam" id="PF02525"/>
    </source>
</evidence>
<comment type="cofactor">
    <cofactor evidence="6">
        <name>FMN</name>
        <dbReference type="ChEBI" id="CHEBI:58210"/>
    </cofactor>
    <text evidence="6">Binds 1 FMN per subunit.</text>
</comment>
<keyword evidence="9" id="KW-1185">Reference proteome</keyword>